<keyword evidence="3" id="KW-1185">Reference proteome</keyword>
<evidence type="ECO:0000256" key="1">
    <source>
        <dbReference type="SAM" id="MobiDB-lite"/>
    </source>
</evidence>
<gene>
    <name evidence="2" type="ORF">IPOD504_LOCUS2586</name>
</gene>
<name>A0ABN8HSB1_9NEOP</name>
<accession>A0ABN8HSB1</accession>
<organism evidence="2 3">
    <name type="scientific">Iphiclides podalirius</name>
    <name type="common">scarce swallowtail</name>
    <dbReference type="NCBI Taxonomy" id="110791"/>
    <lineage>
        <taxon>Eukaryota</taxon>
        <taxon>Metazoa</taxon>
        <taxon>Ecdysozoa</taxon>
        <taxon>Arthropoda</taxon>
        <taxon>Hexapoda</taxon>
        <taxon>Insecta</taxon>
        <taxon>Pterygota</taxon>
        <taxon>Neoptera</taxon>
        <taxon>Endopterygota</taxon>
        <taxon>Lepidoptera</taxon>
        <taxon>Glossata</taxon>
        <taxon>Ditrysia</taxon>
        <taxon>Papilionoidea</taxon>
        <taxon>Papilionidae</taxon>
        <taxon>Papilioninae</taxon>
        <taxon>Iphiclides</taxon>
    </lineage>
</organism>
<sequence>MKRASGTARVSERLEVPEWFVIGSECSAAGHYWRSGGGHGAAGGARHYQQWPAARSLANSFYLFLMRGAQVGFNETEGFPRGRGAVAASLSRARAARGRPARGARRRQLSPRPGPRVVEPHTRAINEPRP</sequence>
<proteinExistence type="predicted"/>
<evidence type="ECO:0000313" key="2">
    <source>
        <dbReference type="EMBL" id="CAH2040464.1"/>
    </source>
</evidence>
<dbReference type="EMBL" id="OW152824">
    <property type="protein sequence ID" value="CAH2040464.1"/>
    <property type="molecule type" value="Genomic_DNA"/>
</dbReference>
<feature type="compositionally biased region" description="Basic and acidic residues" evidence="1">
    <location>
        <begin position="118"/>
        <end position="130"/>
    </location>
</feature>
<reference evidence="2" key="1">
    <citation type="submission" date="2022-03" db="EMBL/GenBank/DDBJ databases">
        <authorList>
            <person name="Martin H S."/>
        </authorList>
    </citation>
    <scope>NUCLEOTIDE SEQUENCE</scope>
</reference>
<evidence type="ECO:0000313" key="3">
    <source>
        <dbReference type="Proteomes" id="UP000837857"/>
    </source>
</evidence>
<feature type="non-terminal residue" evidence="2">
    <location>
        <position position="1"/>
    </location>
</feature>
<feature type="compositionally biased region" description="Basic residues" evidence="1">
    <location>
        <begin position="94"/>
        <end position="109"/>
    </location>
</feature>
<protein>
    <submittedName>
        <fullName evidence="2">Uncharacterized protein</fullName>
    </submittedName>
</protein>
<feature type="region of interest" description="Disordered" evidence="1">
    <location>
        <begin position="84"/>
        <end position="130"/>
    </location>
</feature>
<dbReference type="Proteomes" id="UP000837857">
    <property type="component" value="Chromosome 12"/>
</dbReference>
<feature type="compositionally biased region" description="Low complexity" evidence="1">
    <location>
        <begin position="84"/>
        <end position="93"/>
    </location>
</feature>